<comment type="subcellular location">
    <subcellularLocation>
        <location evidence="1">Nucleus</location>
        <location evidence="1">Nuclear pore complex</location>
    </subcellularLocation>
</comment>
<feature type="compositionally biased region" description="Polar residues" evidence="12">
    <location>
        <begin position="32"/>
        <end position="50"/>
    </location>
</feature>
<evidence type="ECO:0000256" key="4">
    <source>
        <dbReference type="ARBA" id="ARBA00022574"/>
    </source>
</evidence>
<dbReference type="PANTHER" id="PTHR11024">
    <property type="entry name" value="NUCLEAR PORE COMPLEX PROTEIN SEC13 / SEH1 FAMILY MEMBER"/>
    <property type="match status" value="1"/>
</dbReference>
<gene>
    <name evidence="13" type="ORF">BS50DRAFT_599702</name>
</gene>
<dbReference type="GO" id="GO:1904263">
    <property type="term" value="P:positive regulation of TORC1 signaling"/>
    <property type="evidence" value="ECO:0007669"/>
    <property type="project" value="TreeGrafter"/>
</dbReference>
<dbReference type="SUPFAM" id="SSF50978">
    <property type="entry name" value="WD40 repeat-like"/>
    <property type="match status" value="1"/>
</dbReference>
<evidence type="ECO:0000256" key="9">
    <source>
        <dbReference type="ARBA" id="ARBA00023132"/>
    </source>
</evidence>
<evidence type="ECO:0000313" key="13">
    <source>
        <dbReference type="EMBL" id="PSN69498.1"/>
    </source>
</evidence>
<dbReference type="EMBL" id="KZ678133">
    <property type="protein sequence ID" value="PSN69498.1"/>
    <property type="molecule type" value="Genomic_DNA"/>
</dbReference>
<feature type="compositionally biased region" description="Low complexity" evidence="12">
    <location>
        <begin position="410"/>
        <end position="423"/>
    </location>
</feature>
<evidence type="ECO:0000256" key="10">
    <source>
        <dbReference type="ARBA" id="ARBA00023242"/>
    </source>
</evidence>
<dbReference type="STRING" id="1448308.A0A2T2NWN1"/>
<dbReference type="GO" id="GO:0034198">
    <property type="term" value="P:cellular response to amino acid starvation"/>
    <property type="evidence" value="ECO:0007669"/>
    <property type="project" value="TreeGrafter"/>
</dbReference>
<dbReference type="InterPro" id="IPR001680">
    <property type="entry name" value="WD40_rpt"/>
</dbReference>
<dbReference type="OrthoDB" id="5566198at2759"/>
<keyword evidence="8" id="KW-0811">Translocation</keyword>
<dbReference type="PROSITE" id="PS50294">
    <property type="entry name" value="WD_REPEATS_REGION"/>
    <property type="match status" value="2"/>
</dbReference>
<dbReference type="PROSITE" id="PS50082">
    <property type="entry name" value="WD_REPEATS_2"/>
    <property type="match status" value="2"/>
</dbReference>
<accession>A0A2T2NWN1</accession>
<keyword evidence="14" id="KW-1185">Reference proteome</keyword>
<evidence type="ECO:0000256" key="5">
    <source>
        <dbReference type="ARBA" id="ARBA00022737"/>
    </source>
</evidence>
<keyword evidence="3" id="KW-0813">Transport</keyword>
<evidence type="ECO:0000256" key="12">
    <source>
        <dbReference type="SAM" id="MobiDB-lite"/>
    </source>
</evidence>
<evidence type="ECO:0000256" key="6">
    <source>
        <dbReference type="ARBA" id="ARBA00022816"/>
    </source>
</evidence>
<dbReference type="GO" id="GO:0005198">
    <property type="term" value="F:structural molecule activity"/>
    <property type="evidence" value="ECO:0007669"/>
    <property type="project" value="InterPro"/>
</dbReference>
<keyword evidence="10" id="KW-0539">Nucleus</keyword>
<dbReference type="AlphaFoldDB" id="A0A2T2NWN1"/>
<evidence type="ECO:0000256" key="8">
    <source>
        <dbReference type="ARBA" id="ARBA00023010"/>
    </source>
</evidence>
<dbReference type="PANTHER" id="PTHR11024:SF3">
    <property type="entry name" value="NUCLEOPORIN SEH1"/>
    <property type="match status" value="1"/>
</dbReference>
<evidence type="ECO:0000256" key="11">
    <source>
        <dbReference type="PROSITE-ProRule" id="PRU00221"/>
    </source>
</evidence>
<dbReference type="Gene3D" id="2.130.10.10">
    <property type="entry name" value="YVTN repeat-like/Quinoprotein amine dehydrogenase"/>
    <property type="match status" value="1"/>
</dbReference>
<dbReference type="Pfam" id="PF00400">
    <property type="entry name" value="WD40"/>
    <property type="match status" value="2"/>
</dbReference>
<dbReference type="GO" id="GO:0035859">
    <property type="term" value="C:Seh1-associated complex"/>
    <property type="evidence" value="ECO:0007669"/>
    <property type="project" value="TreeGrafter"/>
</dbReference>
<dbReference type="InterPro" id="IPR015943">
    <property type="entry name" value="WD40/YVTN_repeat-like_dom_sf"/>
</dbReference>
<comment type="similarity">
    <text evidence="2">Belongs to the WD repeat SEC13 family.</text>
</comment>
<evidence type="ECO:0000256" key="2">
    <source>
        <dbReference type="ARBA" id="ARBA00010102"/>
    </source>
</evidence>
<feature type="repeat" description="WD" evidence="11">
    <location>
        <begin position="127"/>
        <end position="159"/>
    </location>
</feature>
<dbReference type="InterPro" id="IPR036322">
    <property type="entry name" value="WD40_repeat_dom_sf"/>
</dbReference>
<keyword evidence="7" id="KW-0653">Protein transport</keyword>
<feature type="repeat" description="WD" evidence="11">
    <location>
        <begin position="449"/>
        <end position="481"/>
    </location>
</feature>
<name>A0A2T2NWN1_CORCC</name>
<evidence type="ECO:0000256" key="7">
    <source>
        <dbReference type="ARBA" id="ARBA00022927"/>
    </source>
</evidence>
<dbReference type="SMART" id="SM00320">
    <property type="entry name" value="WD40"/>
    <property type="match status" value="4"/>
</dbReference>
<dbReference type="GO" id="GO:0051028">
    <property type="term" value="P:mRNA transport"/>
    <property type="evidence" value="ECO:0007669"/>
    <property type="project" value="UniProtKB-KW"/>
</dbReference>
<keyword evidence="4 11" id="KW-0853">WD repeat</keyword>
<feature type="region of interest" description="Disordered" evidence="12">
    <location>
        <begin position="388"/>
        <end position="436"/>
    </location>
</feature>
<organism evidence="13 14">
    <name type="scientific">Corynespora cassiicola Philippines</name>
    <dbReference type="NCBI Taxonomy" id="1448308"/>
    <lineage>
        <taxon>Eukaryota</taxon>
        <taxon>Fungi</taxon>
        <taxon>Dikarya</taxon>
        <taxon>Ascomycota</taxon>
        <taxon>Pezizomycotina</taxon>
        <taxon>Dothideomycetes</taxon>
        <taxon>Pleosporomycetidae</taxon>
        <taxon>Pleosporales</taxon>
        <taxon>Corynesporascaceae</taxon>
        <taxon>Corynespora</taxon>
    </lineage>
</organism>
<dbReference type="GO" id="GO:0015031">
    <property type="term" value="P:protein transport"/>
    <property type="evidence" value="ECO:0007669"/>
    <property type="project" value="UniProtKB-KW"/>
</dbReference>
<keyword evidence="6" id="KW-0509">mRNA transport</keyword>
<dbReference type="GO" id="GO:0031080">
    <property type="term" value="C:nuclear pore outer ring"/>
    <property type="evidence" value="ECO:0007669"/>
    <property type="project" value="TreeGrafter"/>
</dbReference>
<evidence type="ECO:0000256" key="3">
    <source>
        <dbReference type="ARBA" id="ARBA00022448"/>
    </source>
</evidence>
<sequence length="500" mass="55322">MEPSDAHDRDQDPIQLNLDAVTRQLVRPGFLSNITPSRLPSQAASDSSLSPGEAPHPLPSPHAAWAPADDEHDLEHADLVQPLIQEPCADGRPPHVDTRVLAHLDHHFVAARRAYQDMAAAAFTTFAHGHQDLVLAVDFNYFGTRMVTASSDHRLKVWDKKDDAWSLVESWKAHDAEIVDVKWNGPFMGEVIGSIGEDGCCKLWQEDLTEATMSSSRFKLITNLRSQTNAPYMSLDFKNIMQETWLALITRDGHLTVFEPLDQSSLNEWQLVAGLWVCQDNPPERHEEVGFKVVFHKEKLPCWTAIMAGLDRKSLSLAVAAMKDVLVFRTDKVKGFYLQAKLQGARQIIRDVAWANGSMRGYDIIATASKDGAIRIYELSTPRADKTAAKAPAAITSDPVSSPPRPRKNAPSGIGAGLASSSSKAPDNIYDHETQPGRVRQIAKCVDELTNHHGAVWRISFSQMGDLLVSTGDDGAIRTWKKAVNGHWAEYAEIETARDH</sequence>
<feature type="region of interest" description="Disordered" evidence="12">
    <location>
        <begin position="31"/>
        <end position="66"/>
    </location>
</feature>
<dbReference type="Proteomes" id="UP000240883">
    <property type="component" value="Unassembled WGS sequence"/>
</dbReference>
<protein>
    <submittedName>
        <fullName evidence="13">WD40 repeat-like protein</fullName>
    </submittedName>
</protein>
<dbReference type="InterPro" id="IPR037363">
    <property type="entry name" value="Sec13/Seh1_fam"/>
</dbReference>
<proteinExistence type="inferred from homology"/>
<evidence type="ECO:0000256" key="1">
    <source>
        <dbReference type="ARBA" id="ARBA00004567"/>
    </source>
</evidence>
<reference evidence="13 14" key="1">
    <citation type="journal article" date="2018" name="Front. Microbiol.">
        <title>Genome-Wide Analysis of Corynespora cassiicola Leaf Fall Disease Putative Effectors.</title>
        <authorList>
            <person name="Lopez D."/>
            <person name="Ribeiro S."/>
            <person name="Label P."/>
            <person name="Fumanal B."/>
            <person name="Venisse J.S."/>
            <person name="Kohler A."/>
            <person name="de Oliveira R.R."/>
            <person name="Labutti K."/>
            <person name="Lipzen A."/>
            <person name="Lail K."/>
            <person name="Bauer D."/>
            <person name="Ohm R.A."/>
            <person name="Barry K.W."/>
            <person name="Spatafora J."/>
            <person name="Grigoriev I.V."/>
            <person name="Martin F.M."/>
            <person name="Pujade-Renaud V."/>
        </authorList>
    </citation>
    <scope>NUCLEOTIDE SEQUENCE [LARGE SCALE GENOMIC DNA]</scope>
    <source>
        <strain evidence="13 14">Philippines</strain>
    </source>
</reference>
<evidence type="ECO:0000313" key="14">
    <source>
        <dbReference type="Proteomes" id="UP000240883"/>
    </source>
</evidence>
<keyword evidence="9" id="KW-0906">Nuclear pore complex</keyword>
<keyword evidence="5" id="KW-0677">Repeat</keyword>